<dbReference type="SUPFAM" id="SSF51430">
    <property type="entry name" value="NAD(P)-linked oxidoreductase"/>
    <property type="match status" value="1"/>
</dbReference>
<feature type="domain" description="NADP-dependent oxidoreductase" evidence="2">
    <location>
        <begin position="6"/>
        <end position="303"/>
    </location>
</feature>
<dbReference type="Gene3D" id="3.20.20.100">
    <property type="entry name" value="NADP-dependent oxidoreductase domain"/>
    <property type="match status" value="1"/>
</dbReference>
<name>A0ABR3WML8_9PEZI</name>
<evidence type="ECO:0000256" key="1">
    <source>
        <dbReference type="ARBA" id="ARBA00023002"/>
    </source>
</evidence>
<dbReference type="EMBL" id="JAWRVE010000066">
    <property type="protein sequence ID" value="KAL1864690.1"/>
    <property type="molecule type" value="Genomic_DNA"/>
</dbReference>
<protein>
    <recommendedName>
        <fullName evidence="2">NADP-dependent oxidoreductase domain-containing protein</fullName>
    </recommendedName>
</protein>
<dbReference type="Proteomes" id="UP001583177">
    <property type="component" value="Unassembled WGS sequence"/>
</dbReference>
<sequence length="333" mass="36240">MAAPEIVFGAGIFTPPYVNSAQEVQEYLDLVEELGIKTLDTAAVYGESEHWLGENKATGRFTIDTKYPGAMSPEPSSKDVVVATGKESLKKLATSQVDVYYIHGPDVRISFEETLEGIDSLYKSGAFRRFGISNFNAEQTKEVVRICRERGFVPPTVYQGNYNAVGRLAETELFPILRENNIAFYAYSPIAGGFLAKTAEQLKNGKGRWDPDTFIGKIYQGLYVGRPAILGALTTWHEIAASEGISPSELAFRWVFHHSILDASKGDKVIIGASSLAQLKQTVAGVHKGALSPTAQKKIQGVWEDVKGEAFLDNVSALSADTLKEVAAEIAAK</sequence>
<proteinExistence type="predicted"/>
<dbReference type="CDD" id="cd19075">
    <property type="entry name" value="AKR_AKR7A1-5"/>
    <property type="match status" value="1"/>
</dbReference>
<dbReference type="InterPro" id="IPR023210">
    <property type="entry name" value="NADP_OxRdtase_dom"/>
</dbReference>
<keyword evidence="4" id="KW-1185">Reference proteome</keyword>
<dbReference type="PANTHER" id="PTHR43364:SF4">
    <property type="entry name" value="NAD(P)-LINKED OXIDOREDUCTASE SUPERFAMILY PROTEIN"/>
    <property type="match status" value="1"/>
</dbReference>
<dbReference type="InterPro" id="IPR050523">
    <property type="entry name" value="AKR_Detox_Biosynth"/>
</dbReference>
<dbReference type="InterPro" id="IPR036812">
    <property type="entry name" value="NAD(P)_OxRdtase_dom_sf"/>
</dbReference>
<dbReference type="PANTHER" id="PTHR43364">
    <property type="entry name" value="NADH-SPECIFIC METHYLGLYOXAL REDUCTASE-RELATED"/>
    <property type="match status" value="1"/>
</dbReference>
<dbReference type="Pfam" id="PF00248">
    <property type="entry name" value="Aldo_ket_red"/>
    <property type="match status" value="1"/>
</dbReference>
<dbReference type="InterPro" id="IPR020471">
    <property type="entry name" value="AKR"/>
</dbReference>
<accession>A0ABR3WML8</accession>
<evidence type="ECO:0000313" key="4">
    <source>
        <dbReference type="Proteomes" id="UP001583177"/>
    </source>
</evidence>
<comment type="caution">
    <text evidence="3">The sequence shown here is derived from an EMBL/GenBank/DDBJ whole genome shotgun (WGS) entry which is preliminary data.</text>
</comment>
<reference evidence="3 4" key="1">
    <citation type="journal article" date="2024" name="IMA Fungus">
        <title>IMA Genome - F19 : A genome assembly and annotation guide to empower mycologists, including annotated draft genome sequences of Ceratocystis pirilliformis, Diaporthe australafricana, Fusarium ophioides, Paecilomyces lecythidis, and Sporothrix stenoceras.</title>
        <authorList>
            <person name="Aylward J."/>
            <person name="Wilson A.M."/>
            <person name="Visagie C.M."/>
            <person name="Spraker J."/>
            <person name="Barnes I."/>
            <person name="Buitendag C."/>
            <person name="Ceriani C."/>
            <person name="Del Mar Angel L."/>
            <person name="du Plessis D."/>
            <person name="Fuchs T."/>
            <person name="Gasser K."/>
            <person name="Kramer D."/>
            <person name="Li W."/>
            <person name="Munsamy K."/>
            <person name="Piso A."/>
            <person name="Price J.L."/>
            <person name="Sonnekus B."/>
            <person name="Thomas C."/>
            <person name="van der Nest A."/>
            <person name="van Dijk A."/>
            <person name="van Heerden A."/>
            <person name="van Vuuren N."/>
            <person name="Yilmaz N."/>
            <person name="Duong T.A."/>
            <person name="van der Merwe N.A."/>
            <person name="Wingfield M.J."/>
            <person name="Wingfield B.D."/>
        </authorList>
    </citation>
    <scope>NUCLEOTIDE SEQUENCE [LARGE SCALE GENOMIC DNA]</scope>
    <source>
        <strain evidence="3 4">CMW 18300</strain>
    </source>
</reference>
<evidence type="ECO:0000313" key="3">
    <source>
        <dbReference type="EMBL" id="KAL1864690.1"/>
    </source>
</evidence>
<dbReference type="PRINTS" id="PR00069">
    <property type="entry name" value="ALDKETRDTASE"/>
</dbReference>
<gene>
    <name evidence="3" type="ORF">Daus18300_007492</name>
</gene>
<evidence type="ECO:0000259" key="2">
    <source>
        <dbReference type="Pfam" id="PF00248"/>
    </source>
</evidence>
<keyword evidence="1" id="KW-0560">Oxidoreductase</keyword>
<organism evidence="3 4">
    <name type="scientific">Diaporthe australafricana</name>
    <dbReference type="NCBI Taxonomy" id="127596"/>
    <lineage>
        <taxon>Eukaryota</taxon>
        <taxon>Fungi</taxon>
        <taxon>Dikarya</taxon>
        <taxon>Ascomycota</taxon>
        <taxon>Pezizomycotina</taxon>
        <taxon>Sordariomycetes</taxon>
        <taxon>Sordariomycetidae</taxon>
        <taxon>Diaporthales</taxon>
        <taxon>Diaporthaceae</taxon>
        <taxon>Diaporthe</taxon>
    </lineage>
</organism>